<comment type="caution">
    <text evidence="2">The sequence shown here is derived from an EMBL/GenBank/DDBJ whole genome shotgun (WGS) entry which is preliminary data.</text>
</comment>
<dbReference type="VEuPathDB" id="TriTrypDB:Lsey_0405_0010"/>
<proteinExistence type="predicted"/>
<reference evidence="2 3" key="1">
    <citation type="journal article" date="2015" name="PLoS Pathog.">
        <title>Leptomonas seymouri: Adaptations to the Dixenous Life Cycle Analyzed by Genome Sequencing, Transcriptome Profiling and Co-infection with Leishmania donovani.</title>
        <authorList>
            <person name="Kraeva N."/>
            <person name="Butenko A."/>
            <person name="Hlavacova J."/>
            <person name="Kostygov A."/>
            <person name="Myskova J."/>
            <person name="Grybchuk D."/>
            <person name="Lestinova T."/>
            <person name="Votypka J."/>
            <person name="Volf P."/>
            <person name="Opperdoes F."/>
            <person name="Flegontov P."/>
            <person name="Lukes J."/>
            <person name="Yurchenko V."/>
        </authorList>
    </citation>
    <scope>NUCLEOTIDE SEQUENCE [LARGE SCALE GENOMIC DNA]</scope>
    <source>
        <strain evidence="2 3">ATCC 30220</strain>
    </source>
</reference>
<evidence type="ECO:0000256" key="1">
    <source>
        <dbReference type="SAM" id="MobiDB-lite"/>
    </source>
</evidence>
<dbReference type="Proteomes" id="UP000038009">
    <property type="component" value="Unassembled WGS sequence"/>
</dbReference>
<gene>
    <name evidence="2" type="ORF">ABL78_7706</name>
</gene>
<feature type="region of interest" description="Disordered" evidence="1">
    <location>
        <begin position="53"/>
        <end position="74"/>
    </location>
</feature>
<protein>
    <submittedName>
        <fullName evidence="2">Uncharacterized protein</fullName>
    </submittedName>
</protein>
<name>A0A0N1HTM0_LEPSE</name>
<accession>A0A0N1HTM0</accession>
<evidence type="ECO:0000313" key="2">
    <source>
        <dbReference type="EMBL" id="KPI83261.1"/>
    </source>
</evidence>
<dbReference type="EMBL" id="LJSK01000405">
    <property type="protein sequence ID" value="KPI83261.1"/>
    <property type="molecule type" value="Genomic_DNA"/>
</dbReference>
<organism evidence="2 3">
    <name type="scientific">Leptomonas seymouri</name>
    <dbReference type="NCBI Taxonomy" id="5684"/>
    <lineage>
        <taxon>Eukaryota</taxon>
        <taxon>Discoba</taxon>
        <taxon>Euglenozoa</taxon>
        <taxon>Kinetoplastea</taxon>
        <taxon>Metakinetoplastina</taxon>
        <taxon>Trypanosomatida</taxon>
        <taxon>Trypanosomatidae</taxon>
        <taxon>Leishmaniinae</taxon>
        <taxon>Leptomonas</taxon>
    </lineage>
</organism>
<sequence>MTRICYLCQPPSLPSSYPSSSPVRRPSSAVVSSGRALRMAVARRWRSRLPLPGRSSSPWEAGVDGGAPSSSPQEKWRGRVCAAALTCSGTRRGGAARSRAPCLREIRGGRAVAIHRALYEVPPPPSVLHDDCWTSSRPPCGAAEPSPALVYPASWSLTEGTASVKDAWRQSLVLASLLSLFMRRARTLR</sequence>
<dbReference type="AlphaFoldDB" id="A0A0N1HTM0"/>
<keyword evidence="3" id="KW-1185">Reference proteome</keyword>
<evidence type="ECO:0000313" key="3">
    <source>
        <dbReference type="Proteomes" id="UP000038009"/>
    </source>
</evidence>